<dbReference type="RefSeq" id="XP_028680868.1">
    <property type="nucleotide sequence ID" value="XM_028825035.2"/>
</dbReference>
<reference evidence="8" key="3">
    <citation type="submission" date="2025-09" db="UniProtKB">
        <authorList>
            <consortium name="Ensembl"/>
        </authorList>
    </citation>
    <scope>IDENTIFICATION</scope>
</reference>
<accession>A0A8C4T935</accession>
<reference evidence="8" key="1">
    <citation type="submission" date="2021-06" db="EMBL/GenBank/DDBJ databases">
        <authorList>
            <consortium name="Wellcome Sanger Institute Data Sharing"/>
        </authorList>
    </citation>
    <scope>NUCLEOTIDE SEQUENCE [LARGE SCALE GENOMIC DNA]</scope>
</reference>
<dbReference type="OrthoDB" id="5917823at2759"/>
<evidence type="ECO:0000256" key="4">
    <source>
        <dbReference type="ARBA" id="ARBA00023034"/>
    </source>
</evidence>
<evidence type="ECO:0000256" key="5">
    <source>
        <dbReference type="ARBA" id="ARBA00023136"/>
    </source>
</evidence>
<keyword evidence="4 6" id="KW-0333">Golgi apparatus</keyword>
<evidence type="ECO:0000313" key="9">
    <source>
        <dbReference type="Proteomes" id="UP000694620"/>
    </source>
</evidence>
<organism evidence="8 9">
    <name type="scientific">Erpetoichthys calabaricus</name>
    <name type="common">Rope fish</name>
    <name type="synonym">Calamoichthys calabaricus</name>
    <dbReference type="NCBI Taxonomy" id="27687"/>
    <lineage>
        <taxon>Eukaryota</taxon>
        <taxon>Metazoa</taxon>
        <taxon>Chordata</taxon>
        <taxon>Craniata</taxon>
        <taxon>Vertebrata</taxon>
        <taxon>Euteleostomi</taxon>
        <taxon>Actinopterygii</taxon>
        <taxon>Polypteriformes</taxon>
        <taxon>Polypteridae</taxon>
        <taxon>Erpetoichthys</taxon>
    </lineage>
</organism>
<dbReference type="AlphaFoldDB" id="A0A8C4T935"/>
<dbReference type="GeneTree" id="ENSGT00950000183006"/>
<evidence type="ECO:0000256" key="6">
    <source>
        <dbReference type="RuleBase" id="RU000680"/>
    </source>
</evidence>
<dbReference type="Pfam" id="PF01146">
    <property type="entry name" value="Caveolin"/>
    <property type="match status" value="1"/>
</dbReference>
<keyword evidence="9" id="KW-1185">Reference proteome</keyword>
<evidence type="ECO:0000313" key="8">
    <source>
        <dbReference type="Ensembl" id="ENSECRP00000028903.1"/>
    </source>
</evidence>
<keyword evidence="5 6" id="KW-0472">Membrane</keyword>
<evidence type="ECO:0000256" key="3">
    <source>
        <dbReference type="ARBA" id="ARBA00022475"/>
    </source>
</evidence>
<feature type="region of interest" description="Disordered" evidence="7">
    <location>
        <begin position="1"/>
        <end position="20"/>
    </location>
</feature>
<gene>
    <name evidence="8" type="primary">LOC114668977</name>
</gene>
<dbReference type="GeneID" id="114668977"/>
<reference evidence="8" key="2">
    <citation type="submission" date="2025-08" db="UniProtKB">
        <authorList>
            <consortium name="Ensembl"/>
        </authorList>
    </citation>
    <scope>IDENTIFICATION</scope>
</reference>
<evidence type="ECO:0000256" key="7">
    <source>
        <dbReference type="SAM" id="MobiDB-lite"/>
    </source>
</evidence>
<comment type="subcellular location">
    <subcellularLocation>
        <location evidence="1 6">Cell membrane</location>
        <topology evidence="1 6">Peripheral membrane protein</topology>
    </subcellularLocation>
    <subcellularLocation>
        <location evidence="6">Golgi apparatus membrane</location>
        <topology evidence="6">Peripheral membrane protein</topology>
    </subcellularLocation>
    <subcellularLocation>
        <location evidence="6">Membrane</location>
        <location evidence="6">Caveola</location>
        <topology evidence="6">Peripheral membrane protein</topology>
    </subcellularLocation>
</comment>
<proteinExistence type="inferred from homology"/>
<name>A0A8C4T935_ERPCA</name>
<evidence type="ECO:0000256" key="1">
    <source>
        <dbReference type="ARBA" id="ARBA00004202"/>
    </source>
</evidence>
<evidence type="ECO:0000256" key="2">
    <source>
        <dbReference type="ARBA" id="ARBA00010988"/>
    </source>
</evidence>
<dbReference type="PANTHER" id="PTHR10844">
    <property type="entry name" value="CAVEOLIN"/>
    <property type="match status" value="1"/>
</dbReference>
<comment type="similarity">
    <text evidence="2 6">Belongs to the caveolin family.</text>
</comment>
<dbReference type="Ensembl" id="ENSECRT00000029517.1">
    <property type="protein sequence ID" value="ENSECRP00000028903.1"/>
    <property type="gene ID" value="ENSECRG00000019584.1"/>
</dbReference>
<dbReference type="GO" id="GO:0000139">
    <property type="term" value="C:Golgi membrane"/>
    <property type="evidence" value="ECO:0007669"/>
    <property type="project" value="UniProtKB-SubCell"/>
</dbReference>
<sequence>MAEPKNIPSEPMPLDLENRDPNSMNEHVKVLYEDAFAEPEGSHTIPGAWVMSYKTFRGVKNCCYVVLSVLCGCPLAFCWALDFACIQFCHIWAITPCLRMCKMNLACIKLFWGYCVHCICDPCWESCSLFFSSIRVQNKN</sequence>
<protein>
    <recommendedName>
        <fullName evidence="6">Caveolin</fullName>
    </recommendedName>
</protein>
<comment type="function">
    <text evidence="6">May act as a scaffolding protein within caveolar membranes. Interacts directly with G-protein alpha subunits and can functionally regulate their activity.</text>
</comment>
<dbReference type="PANTHER" id="PTHR10844:SF19">
    <property type="entry name" value="CAVEOLIN-2"/>
    <property type="match status" value="1"/>
</dbReference>
<dbReference type="InterPro" id="IPR001612">
    <property type="entry name" value="Caveolin"/>
</dbReference>
<dbReference type="GO" id="GO:0070836">
    <property type="term" value="P:caveola assembly"/>
    <property type="evidence" value="ECO:0007669"/>
    <property type="project" value="InterPro"/>
</dbReference>
<keyword evidence="3 6" id="KW-1003">Cell membrane</keyword>
<dbReference type="Proteomes" id="UP000694620">
    <property type="component" value="Chromosome 18"/>
</dbReference>
<dbReference type="GO" id="GO:0060090">
    <property type="term" value="F:molecular adaptor activity"/>
    <property type="evidence" value="ECO:0007669"/>
    <property type="project" value="TreeGrafter"/>
</dbReference>
<dbReference type="GO" id="GO:0005901">
    <property type="term" value="C:caveola"/>
    <property type="evidence" value="ECO:0007669"/>
    <property type="project" value="UniProtKB-SubCell"/>
</dbReference>